<evidence type="ECO:0000256" key="2">
    <source>
        <dbReference type="ARBA" id="ARBA00022679"/>
    </source>
</evidence>
<proteinExistence type="inferred from homology"/>
<dbReference type="GO" id="GO:0004674">
    <property type="term" value="F:protein serine/threonine kinase activity"/>
    <property type="evidence" value="ECO:0007669"/>
    <property type="project" value="UniProtKB-KW"/>
</dbReference>
<evidence type="ECO:0000256" key="7">
    <source>
        <dbReference type="PROSITE-ProRule" id="PRU10141"/>
    </source>
</evidence>
<evidence type="ECO:0000259" key="9">
    <source>
        <dbReference type="PROSITE" id="PS50011"/>
    </source>
</evidence>
<comment type="caution">
    <text evidence="10">The sequence shown here is derived from an EMBL/GenBank/DDBJ whole genome shotgun (WGS) entry which is preliminary data.</text>
</comment>
<dbReference type="AlphaFoldDB" id="A0A835UNC1"/>
<dbReference type="Gene3D" id="3.30.200.20">
    <property type="entry name" value="Phosphorylase Kinase, domain 1"/>
    <property type="match status" value="1"/>
</dbReference>
<evidence type="ECO:0000256" key="1">
    <source>
        <dbReference type="ARBA" id="ARBA00022527"/>
    </source>
</evidence>
<feature type="domain" description="Protein kinase" evidence="9">
    <location>
        <begin position="13"/>
        <end position="276"/>
    </location>
</feature>
<dbReference type="Gene3D" id="1.10.510.10">
    <property type="entry name" value="Transferase(Phosphotransferase) domain 1"/>
    <property type="match status" value="2"/>
</dbReference>
<reference evidence="10 11" key="1">
    <citation type="journal article" date="2020" name="Nat. Food">
        <title>A phased Vanilla planifolia genome enables genetic improvement of flavour and production.</title>
        <authorList>
            <person name="Hasing T."/>
            <person name="Tang H."/>
            <person name="Brym M."/>
            <person name="Khazi F."/>
            <person name="Huang T."/>
            <person name="Chambers A.H."/>
        </authorList>
    </citation>
    <scope>NUCLEOTIDE SEQUENCE [LARGE SCALE GENOMIC DNA]</scope>
    <source>
        <tissue evidence="10">Leaf</tissue>
    </source>
</reference>
<dbReference type="PROSITE" id="PS50011">
    <property type="entry name" value="PROTEIN_KINASE_DOM"/>
    <property type="match status" value="1"/>
</dbReference>
<evidence type="ECO:0000313" key="10">
    <source>
        <dbReference type="EMBL" id="KAG0468007.1"/>
    </source>
</evidence>
<keyword evidence="5" id="KW-0418">Kinase</keyword>
<dbReference type="GO" id="GO:0005524">
    <property type="term" value="F:ATP binding"/>
    <property type="evidence" value="ECO:0007669"/>
    <property type="project" value="UniProtKB-UniRule"/>
</dbReference>
<protein>
    <recommendedName>
        <fullName evidence="9">Protein kinase domain-containing protein</fullName>
    </recommendedName>
</protein>
<dbReference type="InterPro" id="IPR017441">
    <property type="entry name" value="Protein_kinase_ATP_BS"/>
</dbReference>
<accession>A0A835UNC1</accession>
<evidence type="ECO:0000313" key="11">
    <source>
        <dbReference type="Proteomes" id="UP000639772"/>
    </source>
</evidence>
<dbReference type="InterPro" id="IPR011009">
    <property type="entry name" value="Kinase-like_dom_sf"/>
</dbReference>
<keyword evidence="4 7" id="KW-0547">Nucleotide-binding</keyword>
<evidence type="ECO:0000256" key="6">
    <source>
        <dbReference type="ARBA" id="ARBA00022840"/>
    </source>
</evidence>
<dbReference type="PROSITE" id="PS00107">
    <property type="entry name" value="PROTEIN_KINASE_ATP"/>
    <property type="match status" value="1"/>
</dbReference>
<dbReference type="Proteomes" id="UP000639772">
    <property type="component" value="Chromosome 9"/>
</dbReference>
<dbReference type="PROSITE" id="PS00108">
    <property type="entry name" value="PROTEIN_KINASE_ST"/>
    <property type="match status" value="1"/>
</dbReference>
<dbReference type="InterPro" id="IPR050205">
    <property type="entry name" value="CDPK_Ser/Thr_kinases"/>
</dbReference>
<name>A0A835UNC1_VANPL</name>
<evidence type="ECO:0000256" key="4">
    <source>
        <dbReference type="ARBA" id="ARBA00022741"/>
    </source>
</evidence>
<dbReference type="PANTHER" id="PTHR24349">
    <property type="entry name" value="SERINE/THREONINE-PROTEIN KINASE"/>
    <property type="match status" value="1"/>
</dbReference>
<dbReference type="SUPFAM" id="SSF56112">
    <property type="entry name" value="Protein kinase-like (PK-like)"/>
    <property type="match status" value="1"/>
</dbReference>
<keyword evidence="1 8" id="KW-0723">Serine/threonine-protein kinase</keyword>
<dbReference type="EMBL" id="JADCNM010000009">
    <property type="protein sequence ID" value="KAG0468007.1"/>
    <property type="molecule type" value="Genomic_DNA"/>
</dbReference>
<dbReference type="InterPro" id="IPR000719">
    <property type="entry name" value="Prot_kinase_dom"/>
</dbReference>
<evidence type="ECO:0000256" key="8">
    <source>
        <dbReference type="RuleBase" id="RU000304"/>
    </source>
</evidence>
<organism evidence="10 11">
    <name type="scientific">Vanilla planifolia</name>
    <name type="common">Vanilla</name>
    <dbReference type="NCBI Taxonomy" id="51239"/>
    <lineage>
        <taxon>Eukaryota</taxon>
        <taxon>Viridiplantae</taxon>
        <taxon>Streptophyta</taxon>
        <taxon>Embryophyta</taxon>
        <taxon>Tracheophyta</taxon>
        <taxon>Spermatophyta</taxon>
        <taxon>Magnoliopsida</taxon>
        <taxon>Liliopsida</taxon>
        <taxon>Asparagales</taxon>
        <taxon>Orchidaceae</taxon>
        <taxon>Vanilloideae</taxon>
        <taxon>Vanilleae</taxon>
        <taxon>Vanilla</taxon>
    </lineage>
</organism>
<dbReference type="OrthoDB" id="40902at2759"/>
<comment type="similarity">
    <text evidence="8">Belongs to the protein kinase superfamily.</text>
</comment>
<dbReference type="Pfam" id="PF00069">
    <property type="entry name" value="Pkinase"/>
    <property type="match status" value="2"/>
</dbReference>
<evidence type="ECO:0000256" key="3">
    <source>
        <dbReference type="ARBA" id="ARBA00022737"/>
    </source>
</evidence>
<evidence type="ECO:0000256" key="5">
    <source>
        <dbReference type="ARBA" id="ARBA00022777"/>
    </source>
</evidence>
<keyword evidence="2" id="KW-0808">Transferase</keyword>
<keyword evidence="6 7" id="KW-0067">ATP-binding</keyword>
<dbReference type="InterPro" id="IPR008271">
    <property type="entry name" value="Ser/Thr_kinase_AS"/>
</dbReference>
<feature type="binding site" evidence="7">
    <location>
        <position position="44"/>
    </location>
    <ligand>
        <name>ATP</name>
        <dbReference type="ChEBI" id="CHEBI:30616"/>
    </ligand>
</feature>
<dbReference type="SMART" id="SM00220">
    <property type="entry name" value="S_TKc"/>
    <property type="match status" value="1"/>
</dbReference>
<keyword evidence="3" id="KW-0677">Repeat</keyword>
<sequence length="291" mass="32622">MSSCESRKLSDDYEVVDVLGRGGFSVVRRGVRRLNGSRKHVAIKTLKRLVFTPPVMSRGFPGQKPPTWKQVSISDALLTNEILVMRKIVEDVSPHPNVIHLYDVYEDMYGVHLVLELCSGGELFDRIVAHERYSEVEAAEVVRQIAWGLGALHRANIVHRDLKPENCLFLDSGEHSSLKIMDFGLSSVEDFTDPIVALFGSIDYVSPEALSQRQVPPFHATSTTDKQHRILAGDFSFEEHTWKTITSSAKDLISSLLAVEPYRRPTAADLLKHPWVVGDCKTGTHGRRSCF</sequence>
<gene>
    <name evidence="10" type="ORF">HPP92_017335</name>
</gene>